<dbReference type="RefSeq" id="WP_073010493.1">
    <property type="nucleotide sequence ID" value="NZ_FQXD01000012.1"/>
</dbReference>
<dbReference type="InterPro" id="IPR042274">
    <property type="entry name" value="YycH/YycI_2"/>
</dbReference>
<dbReference type="EMBL" id="FQXD01000012">
    <property type="protein sequence ID" value="SHH73290.1"/>
    <property type="molecule type" value="Genomic_DNA"/>
</dbReference>
<dbReference type="Gene3D" id="3.30.310.160">
    <property type="entry name" value="YycH protein, domain 2"/>
    <property type="match status" value="1"/>
</dbReference>
<dbReference type="InterPro" id="IPR009996">
    <property type="entry name" value="YycH"/>
</dbReference>
<protein>
    <submittedName>
        <fullName evidence="2">Two-component signal transduction system YycFG, regulatory protein YycH</fullName>
    </submittedName>
</protein>
<feature type="domain" description="Regulatory protein YycH" evidence="1">
    <location>
        <begin position="4"/>
        <end position="424"/>
    </location>
</feature>
<dbReference type="AlphaFoldDB" id="A0A1M5VDI9"/>
<evidence type="ECO:0000259" key="1">
    <source>
        <dbReference type="Pfam" id="PF07435"/>
    </source>
</evidence>
<dbReference type="CDD" id="cd15787">
    <property type="entry name" value="YycH_N"/>
    <property type="match status" value="1"/>
</dbReference>
<organism evidence="2 3">
    <name type="scientific">Virgibacillus chiguensis</name>
    <dbReference type="NCBI Taxonomy" id="411959"/>
    <lineage>
        <taxon>Bacteria</taxon>
        <taxon>Bacillati</taxon>
        <taxon>Bacillota</taxon>
        <taxon>Bacilli</taxon>
        <taxon>Bacillales</taxon>
        <taxon>Bacillaceae</taxon>
        <taxon>Virgibacillus</taxon>
    </lineage>
</organism>
<evidence type="ECO:0000313" key="3">
    <source>
        <dbReference type="Proteomes" id="UP000184079"/>
    </source>
</evidence>
<dbReference type="Proteomes" id="UP000184079">
    <property type="component" value="Unassembled WGS sequence"/>
</dbReference>
<reference evidence="3" key="1">
    <citation type="submission" date="2016-11" db="EMBL/GenBank/DDBJ databases">
        <authorList>
            <person name="Varghese N."/>
            <person name="Submissions S."/>
        </authorList>
    </citation>
    <scope>NUCLEOTIDE SEQUENCE [LARGE SCALE GENOMIC DNA]</scope>
    <source>
        <strain evidence="3">CGMCC 1.6496</strain>
    </source>
</reference>
<keyword evidence="3" id="KW-1185">Reference proteome</keyword>
<proteinExistence type="predicted"/>
<dbReference type="Pfam" id="PF07435">
    <property type="entry name" value="YycH"/>
    <property type="match status" value="1"/>
</dbReference>
<gene>
    <name evidence="2" type="ORF">SAMN05421807_11259</name>
</gene>
<dbReference type="OrthoDB" id="2382185at2"/>
<sequence length="438" mass="50953">MKLETFKSILLVLLIGLSLLLTFGLWNYQSEFEELDDKENVSDTSVGGNKMEAESNVILPSSIIFHAGQQHLGYKDPQKQQQLFEDMQTWVYTNFTIKDANWDADDFDIEIRFPDALPIQVVTSLFQFTNTDKVDANWSFDHIYLRLKEDTSTITVLFPSVDGRRQATASVSNSANYNQFKQLFASREDLTEFLLFNEGERDIFIPSKTKDLKKRSLIVNKIPSDRFVRALFPNTTRVNRSDEGERGIGEFYFADSEREMRIQYHETKLEYYYPYATDNDAGQNDPVELIDRSISTIDSHDGWFGNYQLYDLDTSSNRVIYRMSYNGYPVYNEYGLSLMEVQYQGLDIYRYNRSLLKLSNEVRTEDIDVPSGADVIRYVNDELTDEVDQIQDIQLMYDFQYQTDNSVILNPVWFMQINGTWKKLFPDLETPTSQQGGV</sequence>
<evidence type="ECO:0000313" key="2">
    <source>
        <dbReference type="EMBL" id="SHH73290.1"/>
    </source>
</evidence>
<accession>A0A1M5VDI9</accession>
<name>A0A1M5VDI9_9BACI</name>